<accession>A0ACA9K022</accession>
<reference evidence="1" key="1">
    <citation type="submission" date="2021-06" db="EMBL/GenBank/DDBJ databases">
        <authorList>
            <person name="Kallberg Y."/>
            <person name="Tangrot J."/>
            <person name="Rosling A."/>
        </authorList>
    </citation>
    <scope>NUCLEOTIDE SEQUENCE</scope>
    <source>
        <strain evidence="1">CL356</strain>
    </source>
</reference>
<evidence type="ECO:0000313" key="1">
    <source>
        <dbReference type="EMBL" id="CAG8444531.1"/>
    </source>
</evidence>
<dbReference type="EMBL" id="CAJVPT010000440">
    <property type="protein sequence ID" value="CAG8444531.1"/>
    <property type="molecule type" value="Genomic_DNA"/>
</dbReference>
<proteinExistence type="predicted"/>
<gene>
    <name evidence="1" type="ORF">ACOLOM_LOCUS429</name>
</gene>
<dbReference type="Proteomes" id="UP000789525">
    <property type="component" value="Unassembled WGS sequence"/>
</dbReference>
<comment type="caution">
    <text evidence="1">The sequence shown here is derived from an EMBL/GenBank/DDBJ whole genome shotgun (WGS) entry which is preliminary data.</text>
</comment>
<name>A0ACA9K022_9GLOM</name>
<organism evidence="1 2">
    <name type="scientific">Acaulospora colombiana</name>
    <dbReference type="NCBI Taxonomy" id="27376"/>
    <lineage>
        <taxon>Eukaryota</taxon>
        <taxon>Fungi</taxon>
        <taxon>Fungi incertae sedis</taxon>
        <taxon>Mucoromycota</taxon>
        <taxon>Glomeromycotina</taxon>
        <taxon>Glomeromycetes</taxon>
        <taxon>Diversisporales</taxon>
        <taxon>Acaulosporaceae</taxon>
        <taxon>Acaulospora</taxon>
    </lineage>
</organism>
<sequence>MNKTIYDHQNDDGLKDERLTHFKTRYRSISHGIPNAHFSLADRLAEVIVHQNISTRDLCSETSRERGHADLRFSPPLVLEGVKTNNKGYCNPTNEILVDRGEQVRNIERGIPHRGTVMFHRPSNSIGGFGFMLEGSSKRKDRDAKPCWMKLKQIY</sequence>
<protein>
    <submittedName>
        <fullName evidence="1">4080_t:CDS:1</fullName>
    </submittedName>
</protein>
<keyword evidence="2" id="KW-1185">Reference proteome</keyword>
<evidence type="ECO:0000313" key="2">
    <source>
        <dbReference type="Proteomes" id="UP000789525"/>
    </source>
</evidence>